<comment type="caution">
    <text evidence="1">The sequence shown here is derived from an EMBL/GenBank/DDBJ whole genome shotgun (WGS) entry which is preliminary data.</text>
</comment>
<organism evidence="1 2">
    <name type="scientific">Crateriforma conspicua</name>
    <dbReference type="NCBI Taxonomy" id="2527996"/>
    <lineage>
        <taxon>Bacteria</taxon>
        <taxon>Pseudomonadati</taxon>
        <taxon>Planctomycetota</taxon>
        <taxon>Planctomycetia</taxon>
        <taxon>Planctomycetales</taxon>
        <taxon>Planctomycetaceae</taxon>
        <taxon>Crateriforma</taxon>
    </lineage>
</organism>
<evidence type="ECO:0000313" key="1">
    <source>
        <dbReference type="EMBL" id="TWU65623.1"/>
    </source>
</evidence>
<name>A0A5C6FX65_9PLAN</name>
<accession>A0A5C6FX65</accession>
<dbReference type="Proteomes" id="UP000316476">
    <property type="component" value="Unassembled WGS sequence"/>
</dbReference>
<reference evidence="1 2" key="1">
    <citation type="submission" date="2019-02" db="EMBL/GenBank/DDBJ databases">
        <title>Deep-cultivation of Planctomycetes and their phenomic and genomic characterization uncovers novel biology.</title>
        <authorList>
            <person name="Wiegand S."/>
            <person name="Jogler M."/>
            <person name="Boedeker C."/>
            <person name="Pinto D."/>
            <person name="Vollmers J."/>
            <person name="Rivas-Marin E."/>
            <person name="Kohn T."/>
            <person name="Peeters S.H."/>
            <person name="Heuer A."/>
            <person name="Rast P."/>
            <person name="Oberbeckmann S."/>
            <person name="Bunk B."/>
            <person name="Jeske O."/>
            <person name="Meyerdierks A."/>
            <person name="Storesund J.E."/>
            <person name="Kallscheuer N."/>
            <person name="Luecker S."/>
            <person name="Lage O.M."/>
            <person name="Pohl T."/>
            <person name="Merkel B.J."/>
            <person name="Hornburger P."/>
            <person name="Mueller R.-W."/>
            <person name="Bruemmer F."/>
            <person name="Labrenz M."/>
            <person name="Spormann A.M."/>
            <person name="Op Den Camp H."/>
            <person name="Overmann J."/>
            <person name="Amann R."/>
            <person name="Jetten M.S.M."/>
            <person name="Mascher T."/>
            <person name="Medema M.H."/>
            <person name="Devos D.P."/>
            <person name="Kaster A.-K."/>
            <person name="Ovreas L."/>
            <person name="Rohde M."/>
            <person name="Galperin M.Y."/>
            <person name="Jogler C."/>
        </authorList>
    </citation>
    <scope>NUCLEOTIDE SEQUENCE [LARGE SCALE GENOMIC DNA]</scope>
    <source>
        <strain evidence="1 2">V7</strain>
    </source>
</reference>
<dbReference type="OrthoDB" id="291953at2"/>
<sequence length="130" mass="13652">MAADSDADNSDSAPLVSDKVLFLSGDLMFASRVSSAAKAAGLQFQMSGNLPTEPADDVRVVILDLATRSSIVQGFGAKVADACPRAMTIAYGPHVQVGPLESAKAEKLDHVMTRGQFDRQIAGFLQTLAN</sequence>
<protein>
    <recommendedName>
        <fullName evidence="3">Response regulatory domain-containing protein</fullName>
    </recommendedName>
</protein>
<dbReference type="EMBL" id="SJPZ01000001">
    <property type="protein sequence ID" value="TWU65623.1"/>
    <property type="molecule type" value="Genomic_DNA"/>
</dbReference>
<dbReference type="AlphaFoldDB" id="A0A5C6FX65"/>
<evidence type="ECO:0008006" key="3">
    <source>
        <dbReference type="Google" id="ProtNLM"/>
    </source>
</evidence>
<evidence type="ECO:0000313" key="2">
    <source>
        <dbReference type="Proteomes" id="UP000316476"/>
    </source>
</evidence>
<proteinExistence type="predicted"/>
<gene>
    <name evidence="1" type="ORF">V7x_11710</name>
</gene>
<dbReference type="RefSeq" id="WP_146411855.1">
    <property type="nucleotide sequence ID" value="NZ_SJPZ01000001.1"/>
</dbReference>